<dbReference type="SUPFAM" id="SSF51905">
    <property type="entry name" value="FAD/NAD(P)-binding domain"/>
    <property type="match status" value="1"/>
</dbReference>
<dbReference type="Gene3D" id="2.60.120.10">
    <property type="entry name" value="Jelly Rolls"/>
    <property type="match status" value="1"/>
</dbReference>
<dbReference type="InterPro" id="IPR018490">
    <property type="entry name" value="cNMP-bd_dom_sf"/>
</dbReference>
<gene>
    <name evidence="6" type="ORF">FHT01_000525</name>
</gene>
<feature type="region of interest" description="Disordered" evidence="4">
    <location>
        <begin position="550"/>
        <end position="582"/>
    </location>
</feature>
<dbReference type="PRINTS" id="PR00368">
    <property type="entry name" value="FADPNR"/>
</dbReference>
<dbReference type="Pfam" id="PF07992">
    <property type="entry name" value="Pyr_redox_2"/>
    <property type="match status" value="1"/>
</dbReference>
<keyword evidence="7" id="KW-1185">Reference proteome</keyword>
<evidence type="ECO:0000256" key="4">
    <source>
        <dbReference type="SAM" id="MobiDB-lite"/>
    </source>
</evidence>
<sequence>MAAPATKMIENRREQILPVLSQSERERLKRFGDIAHFAKGQYLATTGENVPGMYVILSGHVVVRERHGVADSDLTRLDPGMFLADMAQLAGQPSLVDAIAEEAVEAILVPSHRLRALVVTDAALGETIMRALILRRALLLDLGAGGLVLVGRRSLGRIVRLQNFLLRNAFPHQLLDPEEHGEADDMLHRFNITPDKLPVVICPSGEVLIDPDEAAVARCIGLLHDIDPAQIYDLAIVGAGPSGLAAALYASSEGLRVLLLESSVFGGQAGASARIENYLGFPTGISGRALAGRAYAQAQKFGAEMLLAARAAGLEGYDAARLRLTVADNQPATARAIAIATGARYRRPAIPGIERFEGSCLHYWATPVEARLCHGEEIVLVGGGNSAGQAAVYLSGQVRCVRMLVRGKSLAESMSRYLIDRIEAIPNIDLRLQATVTGLKGSAGQLREVTWHEEATGRDLRRPIRHLFVFIGADPGTEWLQGSGVRLDNRGFIMTGDQLAEGRRQFETSLDGVFAIGDVRSGSTKRVAAAVGEGAQLVQIIHGYLEEGAARDREESVSRRAIGPPAPAEAGRGPRLSPSRRK</sequence>
<evidence type="ECO:0000259" key="5">
    <source>
        <dbReference type="PROSITE" id="PS50042"/>
    </source>
</evidence>
<name>A0ABX0U2N2_9SPHN</name>
<comment type="caution">
    <text evidence="6">The sequence shown here is derived from an EMBL/GenBank/DDBJ whole genome shotgun (WGS) entry which is preliminary data.</text>
</comment>
<dbReference type="CDD" id="cd00038">
    <property type="entry name" value="CAP_ED"/>
    <property type="match status" value="1"/>
</dbReference>
<keyword evidence="2" id="KW-0285">Flavoprotein</keyword>
<dbReference type="InterPro" id="IPR014710">
    <property type="entry name" value="RmlC-like_jellyroll"/>
</dbReference>
<organism evidence="6 7">
    <name type="scientific">Sphingomonas japonica</name>
    <dbReference type="NCBI Taxonomy" id="511662"/>
    <lineage>
        <taxon>Bacteria</taxon>
        <taxon>Pseudomonadati</taxon>
        <taxon>Pseudomonadota</taxon>
        <taxon>Alphaproteobacteria</taxon>
        <taxon>Sphingomonadales</taxon>
        <taxon>Sphingomonadaceae</taxon>
        <taxon>Sphingomonas</taxon>
    </lineage>
</organism>
<dbReference type="Pfam" id="PF00027">
    <property type="entry name" value="cNMP_binding"/>
    <property type="match status" value="1"/>
</dbReference>
<dbReference type="PROSITE" id="PS50042">
    <property type="entry name" value="CNMP_BINDING_3"/>
    <property type="match status" value="1"/>
</dbReference>
<evidence type="ECO:0000256" key="3">
    <source>
        <dbReference type="ARBA" id="ARBA00023002"/>
    </source>
</evidence>
<dbReference type="SUPFAM" id="SSF51206">
    <property type="entry name" value="cAMP-binding domain-like"/>
    <property type="match status" value="1"/>
</dbReference>
<dbReference type="GO" id="GO:0004791">
    <property type="term" value="F:thioredoxin-disulfide reductase (NADPH) activity"/>
    <property type="evidence" value="ECO:0007669"/>
    <property type="project" value="UniProtKB-EC"/>
</dbReference>
<evidence type="ECO:0000313" key="7">
    <source>
        <dbReference type="Proteomes" id="UP000788153"/>
    </source>
</evidence>
<dbReference type="PRINTS" id="PR00469">
    <property type="entry name" value="PNDRDTASEII"/>
</dbReference>
<protein>
    <recommendedName>
        <fullName evidence="1">Thioredoxin reductase</fullName>
    </recommendedName>
</protein>
<dbReference type="PANTHER" id="PTHR48105">
    <property type="entry name" value="THIOREDOXIN REDUCTASE 1-RELATED-RELATED"/>
    <property type="match status" value="1"/>
</dbReference>
<dbReference type="InterPro" id="IPR036188">
    <property type="entry name" value="FAD/NAD-bd_sf"/>
</dbReference>
<evidence type="ECO:0000256" key="1">
    <source>
        <dbReference type="ARBA" id="ARBA00018719"/>
    </source>
</evidence>
<dbReference type="RefSeq" id="WP_140048170.1">
    <property type="nucleotide sequence ID" value="NZ_JAASQP010000001.1"/>
</dbReference>
<keyword evidence="3 6" id="KW-0560">Oxidoreductase</keyword>
<dbReference type="EMBL" id="JAASQP010000001">
    <property type="protein sequence ID" value="NIJ22983.1"/>
    <property type="molecule type" value="Genomic_DNA"/>
</dbReference>
<proteinExistence type="predicted"/>
<dbReference type="InterPro" id="IPR050097">
    <property type="entry name" value="Ferredoxin-NADP_redctase_2"/>
</dbReference>
<evidence type="ECO:0000256" key="2">
    <source>
        <dbReference type="ARBA" id="ARBA00022630"/>
    </source>
</evidence>
<feature type="compositionally biased region" description="Low complexity" evidence="4">
    <location>
        <begin position="559"/>
        <end position="575"/>
    </location>
</feature>
<feature type="domain" description="Cyclic nucleotide-binding" evidence="5">
    <location>
        <begin position="16"/>
        <end position="135"/>
    </location>
</feature>
<dbReference type="InterPro" id="IPR023753">
    <property type="entry name" value="FAD/NAD-binding_dom"/>
</dbReference>
<dbReference type="Gene3D" id="3.50.50.60">
    <property type="entry name" value="FAD/NAD(P)-binding domain"/>
    <property type="match status" value="2"/>
</dbReference>
<evidence type="ECO:0000313" key="6">
    <source>
        <dbReference type="EMBL" id="NIJ22983.1"/>
    </source>
</evidence>
<accession>A0ABX0U2N2</accession>
<dbReference type="Proteomes" id="UP000788153">
    <property type="component" value="Unassembled WGS sequence"/>
</dbReference>
<dbReference type="InterPro" id="IPR000595">
    <property type="entry name" value="cNMP-bd_dom"/>
</dbReference>
<reference evidence="6 7" key="1">
    <citation type="submission" date="2020-03" db="EMBL/GenBank/DDBJ databases">
        <title>Genomic Encyclopedia of Type Strains, Phase IV (KMG-IV): sequencing the most valuable type-strain genomes for metagenomic binning, comparative biology and taxonomic classification.</title>
        <authorList>
            <person name="Goeker M."/>
        </authorList>
    </citation>
    <scope>NUCLEOTIDE SEQUENCE [LARGE SCALE GENOMIC DNA]</scope>
    <source>
        <strain evidence="6 7">DSM 22753</strain>
    </source>
</reference>